<dbReference type="AlphaFoldDB" id="A0A8J3WFS3"/>
<name>A0A8J3WFS3_PLARO</name>
<gene>
    <name evidence="1" type="ORF">Pro02_61480</name>
</gene>
<proteinExistence type="predicted"/>
<dbReference type="EMBL" id="BOOI01000066">
    <property type="protein sequence ID" value="GIH87740.1"/>
    <property type="molecule type" value="Genomic_DNA"/>
</dbReference>
<accession>A0A8J3WFS3</accession>
<sequence>MAGLLAREAGGLAQPAQLGAQEDTQSCGTGPRPLVDLRHFASLFTWASGHSVTTSGRRDKVPTLRPHSSLLYGARPCGCTLQLHVHLGLAGGVLVTHDGLVHIGLKAHKL</sequence>
<comment type="caution">
    <text evidence="1">The sequence shown here is derived from an EMBL/GenBank/DDBJ whole genome shotgun (WGS) entry which is preliminary data.</text>
</comment>
<evidence type="ECO:0000313" key="2">
    <source>
        <dbReference type="Proteomes" id="UP000655044"/>
    </source>
</evidence>
<keyword evidence="2" id="KW-1185">Reference proteome</keyword>
<evidence type="ECO:0000313" key="1">
    <source>
        <dbReference type="EMBL" id="GIH87740.1"/>
    </source>
</evidence>
<protein>
    <submittedName>
        <fullName evidence="1">Uncharacterized protein</fullName>
    </submittedName>
</protein>
<organism evidence="1 2">
    <name type="scientific">Planobispora rosea</name>
    <dbReference type="NCBI Taxonomy" id="35762"/>
    <lineage>
        <taxon>Bacteria</taxon>
        <taxon>Bacillati</taxon>
        <taxon>Actinomycetota</taxon>
        <taxon>Actinomycetes</taxon>
        <taxon>Streptosporangiales</taxon>
        <taxon>Streptosporangiaceae</taxon>
        <taxon>Planobispora</taxon>
    </lineage>
</organism>
<dbReference type="Proteomes" id="UP000655044">
    <property type="component" value="Unassembled WGS sequence"/>
</dbReference>
<reference evidence="1" key="1">
    <citation type="submission" date="2021-01" db="EMBL/GenBank/DDBJ databases">
        <title>Whole genome shotgun sequence of Planobispora rosea NBRC 15558.</title>
        <authorList>
            <person name="Komaki H."/>
            <person name="Tamura T."/>
        </authorList>
    </citation>
    <scope>NUCLEOTIDE SEQUENCE</scope>
    <source>
        <strain evidence="1">NBRC 15558</strain>
    </source>
</reference>